<dbReference type="RefSeq" id="WP_047806072.1">
    <property type="nucleotide sequence ID" value="NZ_CP011805.1"/>
</dbReference>
<evidence type="ECO:0000256" key="7">
    <source>
        <dbReference type="ARBA" id="ARBA00023016"/>
    </source>
</evidence>
<dbReference type="Gene3D" id="3.30.420.40">
    <property type="match status" value="2"/>
</dbReference>
<evidence type="ECO:0000256" key="3">
    <source>
        <dbReference type="ARBA" id="ARBA00014415"/>
    </source>
</evidence>
<dbReference type="Gene3D" id="3.90.640.10">
    <property type="entry name" value="Actin, Chain A, domain 4"/>
    <property type="match status" value="1"/>
</dbReference>
<evidence type="ECO:0000313" key="14">
    <source>
        <dbReference type="Proteomes" id="UP000037643"/>
    </source>
</evidence>
<keyword evidence="5 9" id="KW-0547">Nucleotide-binding</keyword>
<proteinExistence type="evidence at transcript level"/>
<keyword evidence="7 9" id="KW-0346">Stress response</keyword>
<dbReference type="GO" id="GO:0051082">
    <property type="term" value="F:unfolded protein binding"/>
    <property type="evidence" value="ECO:0007669"/>
    <property type="project" value="InterPro"/>
</dbReference>
<evidence type="ECO:0000256" key="2">
    <source>
        <dbReference type="ARBA" id="ARBA00007381"/>
    </source>
</evidence>
<dbReference type="KEGG" id="amx:AM2010_907"/>
<dbReference type="FunFam" id="3.30.420.40:FF:000004">
    <property type="entry name" value="Molecular chaperone DnaK"/>
    <property type="match status" value="1"/>
</dbReference>
<dbReference type="FunFam" id="1.20.1270.10:FF:000001">
    <property type="entry name" value="Molecular chaperone DnaK"/>
    <property type="match status" value="1"/>
</dbReference>
<dbReference type="InterPro" id="IPR043129">
    <property type="entry name" value="ATPase_NBD"/>
</dbReference>
<dbReference type="PROSITE" id="PS01036">
    <property type="entry name" value="HSP70_3"/>
    <property type="match status" value="1"/>
</dbReference>
<evidence type="ECO:0000256" key="10">
    <source>
        <dbReference type="RuleBase" id="RU003322"/>
    </source>
</evidence>
<dbReference type="NCBIfam" id="NF001413">
    <property type="entry name" value="PRK00290.1"/>
    <property type="match status" value="1"/>
</dbReference>
<dbReference type="InterPro" id="IPR029048">
    <property type="entry name" value="HSP70_C_sf"/>
</dbReference>
<dbReference type="InterPro" id="IPR012725">
    <property type="entry name" value="Chaperone_DnaK"/>
</dbReference>
<keyword evidence="11" id="KW-0175">Coiled coil</keyword>
<evidence type="ECO:0000256" key="5">
    <source>
        <dbReference type="ARBA" id="ARBA00022741"/>
    </source>
</evidence>
<dbReference type="PRINTS" id="PR00301">
    <property type="entry name" value="HEATSHOCK70"/>
</dbReference>
<dbReference type="CDD" id="cd11733">
    <property type="entry name" value="ASKHA_NBD_HSP70_HSPA9"/>
    <property type="match status" value="1"/>
</dbReference>
<name>A0A0G3X5Z9_9SPHN</name>
<feature type="compositionally biased region" description="Acidic residues" evidence="12">
    <location>
        <begin position="622"/>
        <end position="642"/>
    </location>
</feature>
<dbReference type="OrthoDB" id="9766019at2"/>
<evidence type="ECO:0000313" key="13">
    <source>
        <dbReference type="EMBL" id="AKM06985.1"/>
    </source>
</evidence>
<dbReference type="PANTHER" id="PTHR19375">
    <property type="entry name" value="HEAT SHOCK PROTEIN 70KDA"/>
    <property type="match status" value="1"/>
</dbReference>
<keyword evidence="4 9" id="KW-0597">Phosphoprotein</keyword>
<keyword evidence="8 9" id="KW-0143">Chaperone</keyword>
<dbReference type="GO" id="GO:0005737">
    <property type="term" value="C:cytoplasm"/>
    <property type="evidence" value="ECO:0007669"/>
    <property type="project" value="UniProtKB-ARBA"/>
</dbReference>
<evidence type="ECO:0000256" key="4">
    <source>
        <dbReference type="ARBA" id="ARBA00022553"/>
    </source>
</evidence>
<dbReference type="EMBL" id="CP011805">
    <property type="protein sequence ID" value="AKM06985.1"/>
    <property type="molecule type" value="Genomic_DNA"/>
</dbReference>
<dbReference type="FunFam" id="3.30.420.40:FF:000020">
    <property type="entry name" value="Chaperone protein HscA homolog"/>
    <property type="match status" value="1"/>
</dbReference>
<comment type="induction">
    <text evidence="9">By stress conditions e.g. heat shock.</text>
</comment>
<reference evidence="13 14" key="1">
    <citation type="submission" date="2015-06" db="EMBL/GenBank/DDBJ databases">
        <authorList>
            <person name="Kim K.M."/>
        </authorList>
    </citation>
    <scope>NUCLEOTIDE SEQUENCE [LARGE SCALE GENOMIC DNA]</scope>
    <source>
        <strain evidence="13 14">KCTC 22370</strain>
    </source>
</reference>
<keyword evidence="6 9" id="KW-0067">ATP-binding</keyword>
<dbReference type="InterPro" id="IPR013126">
    <property type="entry name" value="Hsp_70_fam"/>
</dbReference>
<dbReference type="GO" id="GO:0005524">
    <property type="term" value="F:ATP binding"/>
    <property type="evidence" value="ECO:0007669"/>
    <property type="project" value="UniProtKB-UniRule"/>
</dbReference>
<dbReference type="SUPFAM" id="SSF100920">
    <property type="entry name" value="Heat shock protein 70kD (HSP70), peptide-binding domain"/>
    <property type="match status" value="1"/>
</dbReference>
<feature type="region of interest" description="Disordered" evidence="12">
    <location>
        <begin position="601"/>
        <end position="642"/>
    </location>
</feature>
<evidence type="ECO:0000256" key="6">
    <source>
        <dbReference type="ARBA" id="ARBA00022840"/>
    </source>
</evidence>
<dbReference type="InterPro" id="IPR029047">
    <property type="entry name" value="HSP70_peptide-bd_sf"/>
</dbReference>
<dbReference type="PATRIC" id="fig|543877.4.peg.916"/>
<comment type="similarity">
    <text evidence="2 9 10">Belongs to the heat shock protein 70 family.</text>
</comment>
<dbReference type="Proteomes" id="UP000037643">
    <property type="component" value="Chromosome"/>
</dbReference>
<dbReference type="FunFam" id="2.60.34.10:FF:000014">
    <property type="entry name" value="Chaperone protein DnaK HSP70"/>
    <property type="match status" value="1"/>
</dbReference>
<comment type="function">
    <text evidence="1 9">Acts as a chaperone.</text>
</comment>
<feature type="modified residue" description="Phosphothreonine; by autocatalysis" evidence="9">
    <location>
        <position position="198"/>
    </location>
</feature>
<dbReference type="Gene3D" id="2.60.34.10">
    <property type="entry name" value="Substrate Binding Domain Of DNAk, Chain A, domain 1"/>
    <property type="match status" value="1"/>
</dbReference>
<dbReference type="AlphaFoldDB" id="A0A0G3X5Z9"/>
<dbReference type="InterPro" id="IPR018181">
    <property type="entry name" value="Heat_shock_70_CS"/>
</dbReference>
<organism evidence="13 14">
    <name type="scientific">Pelagerythrobacter marensis</name>
    <dbReference type="NCBI Taxonomy" id="543877"/>
    <lineage>
        <taxon>Bacteria</taxon>
        <taxon>Pseudomonadati</taxon>
        <taxon>Pseudomonadota</taxon>
        <taxon>Alphaproteobacteria</taxon>
        <taxon>Sphingomonadales</taxon>
        <taxon>Erythrobacteraceae</taxon>
        <taxon>Pelagerythrobacter</taxon>
    </lineage>
</organism>
<sequence length="642" mass="69133">MAKVIGIDLGTTNSCVAVMDGDKPKVIENSEGARTTPSIVAFTKDSERLIGQPAKRQAVTNPDNTLFAIKRLIGRRFDDPMTKKDMELVPYDIVKGKNGDAWVEAGGEDYSPSQVSAFILQKMKETAESYLGETVSQAVITVPAYFNDAQRQATKDAGQIAGLEVLRIINEPTAAALAYGLDKDDGKTIAVYDLGGGTFDVSILEIGDGVFEVKSTNGDTFLGGEDFDSAIVEYLADQFEKKENMDLRKDKLALQRLKEAAEKAKIELSSSQQTEVNLPFITARMEGGSSTPLHLVETITRSKLEQLVGDLIKRTLEPCKKALTDAGVEKGGVDEVILVGGMTRMPKVREVVEEFFGKKPHTGVNPDEVVAMGAAIQAGVLQGDVKDVLLLDVTPLSLGIETLGGVFTRMIDRNTTIPTKKTQTYSTAEDNQNAVTIRVFQGEREMAADNKMLGQFDLVGIPPAPRGVPQIEVTFDIDANGIVNVSAKDKGTGKEQQIRIQASGGLSDSDIDQMVQDAEKFAEEDKKRREGAEARNQADSLVHATQKQLDEHGEKISADLKGQVEAALAETRTALEGDDTDAISSKAQALTDLAMKMGQEIYSQQQAAGETPDGDAGADGTDSSDEDVVDAEFSEVDEDNKG</sequence>
<evidence type="ECO:0000256" key="1">
    <source>
        <dbReference type="ARBA" id="ARBA00002290"/>
    </source>
</evidence>
<dbReference type="SUPFAM" id="SSF53067">
    <property type="entry name" value="Actin-like ATPase domain"/>
    <property type="match status" value="2"/>
</dbReference>
<keyword evidence="14" id="KW-1185">Reference proteome</keyword>
<feature type="compositionally biased region" description="Basic and acidic residues" evidence="12">
    <location>
        <begin position="521"/>
        <end position="533"/>
    </location>
</feature>
<dbReference type="STRING" id="543877.AM2010_907"/>
<dbReference type="HAMAP" id="MF_00332">
    <property type="entry name" value="DnaK"/>
    <property type="match status" value="1"/>
</dbReference>
<evidence type="ECO:0000256" key="11">
    <source>
        <dbReference type="SAM" id="Coils"/>
    </source>
</evidence>
<dbReference type="GO" id="GO:0140662">
    <property type="term" value="F:ATP-dependent protein folding chaperone"/>
    <property type="evidence" value="ECO:0007669"/>
    <property type="project" value="InterPro"/>
</dbReference>
<dbReference type="Gene3D" id="1.20.1270.10">
    <property type="match status" value="1"/>
</dbReference>
<gene>
    <name evidence="9" type="primary">dnaK</name>
    <name evidence="13" type="ORF">AM2010_907</name>
</gene>
<evidence type="ECO:0000256" key="9">
    <source>
        <dbReference type="HAMAP-Rule" id="MF_00332"/>
    </source>
</evidence>
<feature type="compositionally biased region" description="Low complexity" evidence="12">
    <location>
        <begin position="607"/>
        <end position="621"/>
    </location>
</feature>
<protein>
    <recommendedName>
        <fullName evidence="3 9">Chaperone protein DnaK</fullName>
    </recommendedName>
    <alternativeName>
        <fullName evidence="9">HSP70</fullName>
    </alternativeName>
    <alternativeName>
        <fullName evidence="9">Heat shock 70 kDa protein</fullName>
    </alternativeName>
    <alternativeName>
        <fullName evidence="9">Heat shock protein 70</fullName>
    </alternativeName>
</protein>
<dbReference type="PROSITE" id="PS00329">
    <property type="entry name" value="HSP70_2"/>
    <property type="match status" value="1"/>
</dbReference>
<dbReference type="NCBIfam" id="TIGR02350">
    <property type="entry name" value="prok_dnaK"/>
    <property type="match status" value="1"/>
</dbReference>
<dbReference type="SUPFAM" id="SSF100934">
    <property type="entry name" value="Heat shock protein 70kD (HSP70), C-terminal subdomain"/>
    <property type="match status" value="1"/>
</dbReference>
<evidence type="ECO:0000256" key="8">
    <source>
        <dbReference type="ARBA" id="ARBA00023186"/>
    </source>
</evidence>
<dbReference type="NCBIfam" id="NF003520">
    <property type="entry name" value="PRK05183.1"/>
    <property type="match status" value="1"/>
</dbReference>
<dbReference type="PROSITE" id="PS00297">
    <property type="entry name" value="HSP70_1"/>
    <property type="match status" value="1"/>
</dbReference>
<feature type="region of interest" description="Disordered" evidence="12">
    <location>
        <begin position="521"/>
        <end position="541"/>
    </location>
</feature>
<feature type="coiled-coil region" evidence="11">
    <location>
        <begin position="244"/>
        <end position="274"/>
    </location>
</feature>
<evidence type="ECO:0000256" key="12">
    <source>
        <dbReference type="SAM" id="MobiDB-lite"/>
    </source>
</evidence>
<accession>A0A0G3X5Z9</accession>
<dbReference type="Pfam" id="PF00012">
    <property type="entry name" value="HSP70"/>
    <property type="match status" value="1"/>
</dbReference>
<dbReference type="FunFam" id="3.90.640.10:FF:000003">
    <property type="entry name" value="Molecular chaperone DnaK"/>
    <property type="match status" value="1"/>
</dbReference>